<protein>
    <submittedName>
        <fullName evidence="1">Uncharacterized protein</fullName>
    </submittedName>
</protein>
<proteinExistence type="predicted"/>
<evidence type="ECO:0000313" key="2">
    <source>
        <dbReference type="Proteomes" id="UP000700596"/>
    </source>
</evidence>
<dbReference type="Proteomes" id="UP000700596">
    <property type="component" value="Unassembled WGS sequence"/>
</dbReference>
<comment type="caution">
    <text evidence="1">The sequence shown here is derived from an EMBL/GenBank/DDBJ whole genome shotgun (WGS) entry which is preliminary data.</text>
</comment>
<sequence>MKFLRLLVRRWERVGGGAGLGLLAEADVESMFGGRGGTVLECGGWGFKRLGFCRLRIGESEAWSLDGDGGDVVMGLGIRRNTEVCIVWANCDVLGVETEAEEVLYEWLRIRGMFYRDAPYLRDQIKDSHGCISLFLIFRNLIGWTGMRMPCEMLRLAYAWYRVGW</sequence>
<gene>
    <name evidence="1" type="ORF">B0J11DRAFT_524928</name>
</gene>
<dbReference type="EMBL" id="JAGMWT010000005">
    <property type="protein sequence ID" value="KAH7128436.1"/>
    <property type="molecule type" value="Genomic_DNA"/>
</dbReference>
<evidence type="ECO:0000313" key="1">
    <source>
        <dbReference type="EMBL" id="KAH7128436.1"/>
    </source>
</evidence>
<accession>A0A9P9E0B6</accession>
<dbReference type="AlphaFoldDB" id="A0A9P9E0B6"/>
<name>A0A9P9E0B6_9PLEO</name>
<reference evidence="1" key="1">
    <citation type="journal article" date="2021" name="Nat. Commun.">
        <title>Genetic determinants of endophytism in the Arabidopsis root mycobiome.</title>
        <authorList>
            <person name="Mesny F."/>
            <person name="Miyauchi S."/>
            <person name="Thiergart T."/>
            <person name="Pickel B."/>
            <person name="Atanasova L."/>
            <person name="Karlsson M."/>
            <person name="Huettel B."/>
            <person name="Barry K.W."/>
            <person name="Haridas S."/>
            <person name="Chen C."/>
            <person name="Bauer D."/>
            <person name="Andreopoulos W."/>
            <person name="Pangilinan J."/>
            <person name="LaButti K."/>
            <person name="Riley R."/>
            <person name="Lipzen A."/>
            <person name="Clum A."/>
            <person name="Drula E."/>
            <person name="Henrissat B."/>
            <person name="Kohler A."/>
            <person name="Grigoriev I.V."/>
            <person name="Martin F.M."/>
            <person name="Hacquard S."/>
        </authorList>
    </citation>
    <scope>NUCLEOTIDE SEQUENCE</scope>
    <source>
        <strain evidence="1">MPI-CAGE-CH-0243</strain>
    </source>
</reference>
<keyword evidence="2" id="KW-1185">Reference proteome</keyword>
<organism evidence="1 2">
    <name type="scientific">Dendryphion nanum</name>
    <dbReference type="NCBI Taxonomy" id="256645"/>
    <lineage>
        <taxon>Eukaryota</taxon>
        <taxon>Fungi</taxon>
        <taxon>Dikarya</taxon>
        <taxon>Ascomycota</taxon>
        <taxon>Pezizomycotina</taxon>
        <taxon>Dothideomycetes</taxon>
        <taxon>Pleosporomycetidae</taxon>
        <taxon>Pleosporales</taxon>
        <taxon>Torulaceae</taxon>
        <taxon>Dendryphion</taxon>
    </lineage>
</organism>